<dbReference type="EMBL" id="JAAVNE010000006">
    <property type="protein sequence ID" value="NKC30333.1"/>
    <property type="molecule type" value="Genomic_DNA"/>
</dbReference>
<organism evidence="1 2">
    <name type="scientific">Falsiroseomonas selenitidurans</name>
    <dbReference type="NCBI Taxonomy" id="2716335"/>
    <lineage>
        <taxon>Bacteria</taxon>
        <taxon>Pseudomonadati</taxon>
        <taxon>Pseudomonadota</taxon>
        <taxon>Alphaproteobacteria</taxon>
        <taxon>Acetobacterales</taxon>
        <taxon>Roseomonadaceae</taxon>
        <taxon>Falsiroseomonas</taxon>
    </lineage>
</organism>
<dbReference type="Proteomes" id="UP000787635">
    <property type="component" value="Unassembled WGS sequence"/>
</dbReference>
<gene>
    <name evidence="1" type="ORF">HEQ75_05630</name>
</gene>
<name>A0ABX1DZP8_9PROT</name>
<accession>A0ABX1DZP8</accession>
<dbReference type="RefSeq" id="WP_168028000.1">
    <property type="nucleotide sequence ID" value="NZ_JAAVNE010000006.1"/>
</dbReference>
<protein>
    <submittedName>
        <fullName evidence="1">Uncharacterized protein</fullName>
    </submittedName>
</protein>
<sequence length="65" mass="7155">MTPQTAGRNRPPRAPDLVAASLLTSDDGAEIHLIARNGQLLRLPTDEATARQLVIGLWRALDRQR</sequence>
<keyword evidence="2" id="KW-1185">Reference proteome</keyword>
<evidence type="ECO:0000313" key="1">
    <source>
        <dbReference type="EMBL" id="NKC30333.1"/>
    </source>
</evidence>
<reference evidence="1 2" key="1">
    <citation type="submission" date="2020-03" db="EMBL/GenBank/DDBJ databases">
        <title>Roseomonas selenitidurans sp. nov. isolated from urban soil.</title>
        <authorList>
            <person name="Liu H."/>
        </authorList>
    </citation>
    <scope>NUCLEOTIDE SEQUENCE [LARGE SCALE GENOMIC DNA]</scope>
    <source>
        <strain evidence="1 2">BU-1</strain>
    </source>
</reference>
<comment type="caution">
    <text evidence="1">The sequence shown here is derived from an EMBL/GenBank/DDBJ whole genome shotgun (WGS) entry which is preliminary data.</text>
</comment>
<proteinExistence type="predicted"/>
<evidence type="ECO:0000313" key="2">
    <source>
        <dbReference type="Proteomes" id="UP000787635"/>
    </source>
</evidence>